<organism evidence="4 5">
    <name type="scientific">Pomacea canaliculata</name>
    <name type="common">Golden apple snail</name>
    <dbReference type="NCBI Taxonomy" id="400727"/>
    <lineage>
        <taxon>Eukaryota</taxon>
        <taxon>Metazoa</taxon>
        <taxon>Spiralia</taxon>
        <taxon>Lophotrochozoa</taxon>
        <taxon>Mollusca</taxon>
        <taxon>Gastropoda</taxon>
        <taxon>Caenogastropoda</taxon>
        <taxon>Architaenioglossa</taxon>
        <taxon>Ampullarioidea</taxon>
        <taxon>Ampullariidae</taxon>
        <taxon>Pomacea</taxon>
    </lineage>
</organism>
<accession>A0A2T7PHY2</accession>
<proteinExistence type="predicted"/>
<keyword evidence="5" id="KW-1185">Reference proteome</keyword>
<dbReference type="Pfam" id="PF00106">
    <property type="entry name" value="adh_short"/>
    <property type="match status" value="1"/>
</dbReference>
<dbReference type="EMBL" id="PZQS01000004">
    <property type="protein sequence ID" value="PVD33036.1"/>
    <property type="molecule type" value="Genomic_DNA"/>
</dbReference>
<feature type="region of interest" description="Disordered" evidence="2">
    <location>
        <begin position="36"/>
        <end position="123"/>
    </location>
</feature>
<dbReference type="Proteomes" id="UP000245119">
    <property type="component" value="Linkage Group LG4"/>
</dbReference>
<dbReference type="PANTHER" id="PTHR43157">
    <property type="entry name" value="PHOSPHATIDYLINOSITOL-GLYCAN BIOSYNTHESIS CLASS F PROTEIN-RELATED"/>
    <property type="match status" value="1"/>
</dbReference>
<dbReference type="Gene3D" id="3.40.50.720">
    <property type="entry name" value="NAD(P)-binding Rossmann-like Domain"/>
    <property type="match status" value="1"/>
</dbReference>
<feature type="compositionally biased region" description="Polar residues" evidence="2">
    <location>
        <begin position="511"/>
        <end position="526"/>
    </location>
</feature>
<feature type="compositionally biased region" description="Pro residues" evidence="2">
    <location>
        <begin position="62"/>
        <end position="80"/>
    </location>
</feature>
<dbReference type="OrthoDB" id="191139at2759"/>
<evidence type="ECO:0000256" key="1">
    <source>
        <dbReference type="ARBA" id="ARBA00023002"/>
    </source>
</evidence>
<keyword evidence="3" id="KW-0472">Membrane</keyword>
<keyword evidence="1" id="KW-0560">Oxidoreductase</keyword>
<dbReference type="AlphaFoldDB" id="A0A2T7PHY2"/>
<protein>
    <submittedName>
        <fullName evidence="4">Uncharacterized protein</fullName>
    </submittedName>
</protein>
<evidence type="ECO:0000256" key="3">
    <source>
        <dbReference type="SAM" id="Phobius"/>
    </source>
</evidence>
<dbReference type="STRING" id="400727.A0A2T7PHY2"/>
<dbReference type="SUPFAM" id="SSF51735">
    <property type="entry name" value="NAD(P)-binding Rossmann-fold domains"/>
    <property type="match status" value="1"/>
</dbReference>
<evidence type="ECO:0000313" key="4">
    <source>
        <dbReference type="EMBL" id="PVD33036.1"/>
    </source>
</evidence>
<name>A0A2T7PHY2_POMCA</name>
<keyword evidence="3" id="KW-0812">Transmembrane</keyword>
<evidence type="ECO:0000313" key="5">
    <source>
        <dbReference type="Proteomes" id="UP000245119"/>
    </source>
</evidence>
<dbReference type="CDD" id="cd05327">
    <property type="entry name" value="retinol-DH_like_SDR_c_like"/>
    <property type="match status" value="1"/>
</dbReference>
<dbReference type="PANTHER" id="PTHR43157:SF64">
    <property type="entry name" value="RETINOL DEHYDROGENASE 14"/>
    <property type="match status" value="1"/>
</dbReference>
<reference evidence="4 5" key="1">
    <citation type="submission" date="2018-04" db="EMBL/GenBank/DDBJ databases">
        <title>The genome of golden apple snail Pomacea canaliculata provides insight into stress tolerance and invasive adaptation.</title>
        <authorList>
            <person name="Liu C."/>
            <person name="Liu B."/>
            <person name="Ren Y."/>
            <person name="Zhang Y."/>
            <person name="Wang H."/>
            <person name="Li S."/>
            <person name="Jiang F."/>
            <person name="Yin L."/>
            <person name="Zhang G."/>
            <person name="Qian W."/>
            <person name="Fan W."/>
        </authorList>
    </citation>
    <scope>NUCLEOTIDE SEQUENCE [LARGE SCALE GENOMIC DNA]</scope>
    <source>
        <strain evidence="4">SZHN2017</strain>
        <tissue evidence="4">Muscle</tissue>
    </source>
</reference>
<dbReference type="InterPro" id="IPR036291">
    <property type="entry name" value="NAD(P)-bd_dom_sf"/>
</dbReference>
<dbReference type="PRINTS" id="PR00081">
    <property type="entry name" value="GDHRDH"/>
</dbReference>
<dbReference type="GO" id="GO:0016491">
    <property type="term" value="F:oxidoreductase activity"/>
    <property type="evidence" value="ECO:0007669"/>
    <property type="project" value="UniProtKB-KW"/>
</dbReference>
<feature type="transmembrane region" description="Helical" evidence="3">
    <location>
        <begin position="175"/>
        <end position="199"/>
    </location>
</feature>
<feature type="compositionally biased region" description="Low complexity" evidence="2">
    <location>
        <begin position="99"/>
        <end position="112"/>
    </location>
</feature>
<feature type="region of interest" description="Disordered" evidence="2">
    <location>
        <begin position="505"/>
        <end position="550"/>
    </location>
</feature>
<evidence type="ECO:0000256" key="2">
    <source>
        <dbReference type="SAM" id="MobiDB-lite"/>
    </source>
</evidence>
<dbReference type="InterPro" id="IPR002347">
    <property type="entry name" value="SDR_fam"/>
</dbReference>
<gene>
    <name evidence="4" type="ORF">C0Q70_08484</name>
</gene>
<keyword evidence="3" id="KW-1133">Transmembrane helix</keyword>
<sequence>MAELYGKYTHDLPTDIVHRLMSTRTDAPWTRMNLILSPPGGMSSTMTVSAPQSPKSQGLSPLVPPSPCTVPYPASPPSPELRPASHLPGASKEKEDNSGAPQTAPGTQQPPQSDNHLRADRKDSVELQTELVDADIAIAIAMVGKMKGVSDMKERLKVEELEENIEELKGVAQDVFPALVFTVIVSSVLLFIFLLRLYIRWGAECPSKNRMDGKTVIVTGANTGLGKATAVELAKRGARVYLACRDKVKGEAVARGIRKKTGNQNVFAARLDLASLRSIKEFADDFIQNEAKLHVLINNAAYLGPKAATDDGFERSLGVNHLGHAYLTLLLMDKLKKCAPSRVINVVSDSYVRAKIDFDDLPLARGYDPYSAYARSKLAQTVFNLECHRHFFSGCVWNFAVHPGTPGVCAGACCTDLLRNYPGMYGNLLRVAARVLFKSPEEGCQTIVYCAVADGLRDFSGKLFANCKVVKLNEVARDKQLGKRLWNTTLHLCGLENEFFTYPDDEEAAQPTENGSQVISTESPITAESDPGVTGPEKRTAAQAPTPTSS</sequence>
<comment type="caution">
    <text evidence="4">The sequence shown here is derived from an EMBL/GenBank/DDBJ whole genome shotgun (WGS) entry which is preliminary data.</text>
</comment>
<feature type="compositionally biased region" description="Polar residues" evidence="2">
    <location>
        <begin position="42"/>
        <end position="59"/>
    </location>
</feature>